<feature type="signal peptide" evidence="1">
    <location>
        <begin position="1"/>
        <end position="24"/>
    </location>
</feature>
<reference evidence="4" key="1">
    <citation type="submission" date="2016-10" db="EMBL/GenBank/DDBJ databases">
        <authorList>
            <person name="Varghese N."/>
            <person name="Submissions S."/>
        </authorList>
    </citation>
    <scope>NUCLEOTIDE SEQUENCE [LARGE SCALE GENOMIC DNA]</scope>
    <source>
        <strain evidence="4">LP51</strain>
    </source>
</reference>
<proteinExistence type="predicted"/>
<sequence length="269" mass="29498">MKKYNWLTLWALAMITFFSTGCDSEDVAPMPTINYQKIAGGLTETADIKVEVYSTDKLFTGYNPLHIALFDAASGKQIEQASIKLQPMMHMMDKQHAAPAENPTTDRAVDGLFSGAVVFTMPSGDMGSWTLVVEVEADGRKTKATVPVTVVESATSRLKSFVSKTDGAKYLVAYLQPQQPKVGVNDLEVAVYRVNSMMDFPADSKLTLELNPEMPAMGHGSPNNVNPVHQSVGHYIGKVNFTMTGLWHLHLTLKDGAEEAGKVYFEVNF</sequence>
<dbReference type="STRING" id="1436961.SAMN05421739_1011027"/>
<dbReference type="InterPro" id="IPR032693">
    <property type="entry name" value="YtkA-like_dom"/>
</dbReference>
<accession>A0A1I2PEV2</accession>
<dbReference type="RefSeq" id="WP_092099376.1">
    <property type="nucleotide sequence ID" value="NZ_FOOT01000001.1"/>
</dbReference>
<dbReference type="EMBL" id="FOOT01000001">
    <property type="protein sequence ID" value="SFG14682.1"/>
    <property type="molecule type" value="Genomic_DNA"/>
</dbReference>
<feature type="chain" id="PRO_5011767431" evidence="1">
    <location>
        <begin position="25"/>
        <end position="269"/>
    </location>
</feature>
<dbReference type="PROSITE" id="PS51257">
    <property type="entry name" value="PROKAR_LIPOPROTEIN"/>
    <property type="match status" value="1"/>
</dbReference>
<evidence type="ECO:0000313" key="3">
    <source>
        <dbReference type="EMBL" id="SFG14682.1"/>
    </source>
</evidence>
<feature type="domain" description="YtkA-like" evidence="2">
    <location>
        <begin position="174"/>
        <end position="251"/>
    </location>
</feature>
<dbReference type="Pfam" id="PF13115">
    <property type="entry name" value="YtkA"/>
    <property type="match status" value="1"/>
</dbReference>
<evidence type="ECO:0000259" key="2">
    <source>
        <dbReference type="Pfam" id="PF13115"/>
    </source>
</evidence>
<keyword evidence="1" id="KW-0732">Signal</keyword>
<gene>
    <name evidence="3" type="ORF">SAMN05421739_1011027</name>
</gene>
<keyword evidence="4" id="KW-1185">Reference proteome</keyword>
<protein>
    <submittedName>
        <fullName evidence="3">YtkA-like</fullName>
    </submittedName>
</protein>
<dbReference type="Proteomes" id="UP000198724">
    <property type="component" value="Unassembled WGS sequence"/>
</dbReference>
<evidence type="ECO:0000313" key="4">
    <source>
        <dbReference type="Proteomes" id="UP000198724"/>
    </source>
</evidence>
<name>A0A1I2PEV2_9BACT</name>
<organism evidence="3 4">
    <name type="scientific">Pontibacter chinhatensis</name>
    <dbReference type="NCBI Taxonomy" id="1436961"/>
    <lineage>
        <taxon>Bacteria</taxon>
        <taxon>Pseudomonadati</taxon>
        <taxon>Bacteroidota</taxon>
        <taxon>Cytophagia</taxon>
        <taxon>Cytophagales</taxon>
        <taxon>Hymenobacteraceae</taxon>
        <taxon>Pontibacter</taxon>
    </lineage>
</organism>
<dbReference type="AlphaFoldDB" id="A0A1I2PEV2"/>
<evidence type="ECO:0000256" key="1">
    <source>
        <dbReference type="SAM" id="SignalP"/>
    </source>
</evidence>
<dbReference type="OrthoDB" id="1065544at2"/>